<accession>A0A377M011</accession>
<evidence type="ECO:0000313" key="1">
    <source>
        <dbReference type="EMBL" id="STQ11987.1"/>
    </source>
</evidence>
<organism evidence="1 2">
    <name type="scientific">Enterobacter cloacae</name>
    <dbReference type="NCBI Taxonomy" id="550"/>
    <lineage>
        <taxon>Bacteria</taxon>
        <taxon>Pseudomonadati</taxon>
        <taxon>Pseudomonadota</taxon>
        <taxon>Gammaproteobacteria</taxon>
        <taxon>Enterobacterales</taxon>
        <taxon>Enterobacteriaceae</taxon>
        <taxon>Enterobacter</taxon>
        <taxon>Enterobacter cloacae complex</taxon>
    </lineage>
</organism>
<protein>
    <submittedName>
        <fullName evidence="1">Uncharacterized protein</fullName>
    </submittedName>
</protein>
<dbReference type="EMBL" id="UGJB01000004">
    <property type="protein sequence ID" value="STQ11987.1"/>
    <property type="molecule type" value="Genomic_DNA"/>
</dbReference>
<dbReference type="AlphaFoldDB" id="A0A377M011"/>
<gene>
    <name evidence="1" type="ORF">NCTC10005_04769</name>
</gene>
<name>A0A377M011_ENTCL</name>
<evidence type="ECO:0000313" key="2">
    <source>
        <dbReference type="Proteomes" id="UP000255106"/>
    </source>
</evidence>
<proteinExistence type="predicted"/>
<dbReference type="Proteomes" id="UP000255106">
    <property type="component" value="Unassembled WGS sequence"/>
</dbReference>
<sequence length="114" mass="13856">MFAIQNRQSQQRYCYHHLTENYRRIKTWRCMEDRRKTRIAPTQKGLDELKRYMSGAFIPVSILYPTFNIDLNLLDNDILRNNFFRRAAEYLFRGLTFKAVLPKWGYLLIRMEGE</sequence>
<reference evidence="1 2" key="1">
    <citation type="submission" date="2018-06" db="EMBL/GenBank/DDBJ databases">
        <authorList>
            <consortium name="Pathogen Informatics"/>
            <person name="Doyle S."/>
        </authorList>
    </citation>
    <scope>NUCLEOTIDE SEQUENCE [LARGE SCALE GENOMIC DNA]</scope>
    <source>
        <strain evidence="1 2">NCTC10005</strain>
    </source>
</reference>